<dbReference type="EMBL" id="UZWE01000036">
    <property type="protein sequence ID" value="VDS09516.1"/>
    <property type="molecule type" value="Genomic_DNA"/>
</dbReference>
<gene>
    <name evidence="2" type="ORF">PARHAE_02719</name>
</gene>
<dbReference type="Proteomes" id="UP000270743">
    <property type="component" value="Unassembled WGS sequence"/>
</dbReference>
<dbReference type="RefSeq" id="WP_126155138.1">
    <property type="nucleotide sequence ID" value="NZ_UZWE01000036.1"/>
</dbReference>
<feature type="transmembrane region" description="Helical" evidence="1">
    <location>
        <begin position="12"/>
        <end position="32"/>
    </location>
</feature>
<keyword evidence="1" id="KW-0812">Transmembrane</keyword>
<evidence type="ECO:0008006" key="4">
    <source>
        <dbReference type="Google" id="ProtNLM"/>
    </source>
</evidence>
<dbReference type="OrthoDB" id="7867799at2"/>
<organism evidence="2 3">
    <name type="scientific">Paracoccus haematequi</name>
    <dbReference type="NCBI Taxonomy" id="2491866"/>
    <lineage>
        <taxon>Bacteria</taxon>
        <taxon>Pseudomonadati</taxon>
        <taxon>Pseudomonadota</taxon>
        <taxon>Alphaproteobacteria</taxon>
        <taxon>Rhodobacterales</taxon>
        <taxon>Paracoccaceae</taxon>
        <taxon>Paracoccus</taxon>
    </lineage>
</organism>
<keyword evidence="1" id="KW-0472">Membrane</keyword>
<evidence type="ECO:0000313" key="2">
    <source>
        <dbReference type="EMBL" id="VDS09516.1"/>
    </source>
</evidence>
<evidence type="ECO:0000313" key="3">
    <source>
        <dbReference type="Proteomes" id="UP000270743"/>
    </source>
</evidence>
<name>A0A3S4CKE7_9RHOB</name>
<dbReference type="AlphaFoldDB" id="A0A3S4CKE7"/>
<keyword evidence="3" id="KW-1185">Reference proteome</keyword>
<accession>A0A3S4CKE7</accession>
<evidence type="ECO:0000256" key="1">
    <source>
        <dbReference type="SAM" id="Phobius"/>
    </source>
</evidence>
<protein>
    <recommendedName>
        <fullName evidence="4">DUF1127 domain-containing protein</fullName>
    </recommendedName>
</protein>
<keyword evidence="1" id="KW-1133">Transmembrane helix</keyword>
<sequence>MANTTIDTPRGLSWAVLTTPLAAIGRFLVLIAESSFRYRALERLRLVSDAQLAARGLTRDGEIRRIMGVSAIL</sequence>
<proteinExistence type="predicted"/>
<reference evidence="2 3" key="1">
    <citation type="submission" date="2018-12" db="EMBL/GenBank/DDBJ databases">
        <authorList>
            <person name="Criscuolo A."/>
        </authorList>
    </citation>
    <scope>NUCLEOTIDE SEQUENCE [LARGE SCALE GENOMIC DNA]</scope>
    <source>
        <strain evidence="2">ACIP1116241</strain>
    </source>
</reference>